<name>A0A239FJZ6_9BACT</name>
<gene>
    <name evidence="1" type="ORF">SAMN06296052_1097</name>
</gene>
<proteinExistence type="predicted"/>
<dbReference type="RefSeq" id="WP_089319270.1">
    <property type="nucleotide sequence ID" value="NZ_FZOQ01000009.1"/>
</dbReference>
<evidence type="ECO:0000313" key="2">
    <source>
        <dbReference type="Proteomes" id="UP000198432"/>
    </source>
</evidence>
<reference evidence="2" key="1">
    <citation type="submission" date="2017-06" db="EMBL/GenBank/DDBJ databases">
        <authorList>
            <person name="Varghese N."/>
            <person name="Submissions S."/>
        </authorList>
    </citation>
    <scope>NUCLEOTIDE SEQUENCE [LARGE SCALE GENOMIC DNA]</scope>
    <source>
        <strain evidence="2">NKM1</strain>
    </source>
</reference>
<dbReference type="Proteomes" id="UP000198432">
    <property type="component" value="Unassembled WGS sequence"/>
</dbReference>
<keyword evidence="2" id="KW-1185">Reference proteome</keyword>
<protein>
    <submittedName>
        <fullName evidence="1">Uncharacterized protein</fullName>
    </submittedName>
</protein>
<sequence length="93" mass="10206">MLVFPYGSPLSVLTPGKGDFLFQISAKTSNGAVTFVFSLFSFQAANKCPTFGFGDTGAGRDRKPWFDDKTKQAARFHAGSSSSNQKSYYKFKN</sequence>
<dbReference type="EMBL" id="FZOQ01000009">
    <property type="protein sequence ID" value="SNS57270.1"/>
    <property type="molecule type" value="Genomic_DNA"/>
</dbReference>
<accession>A0A239FJZ6</accession>
<dbReference type="AlphaFoldDB" id="A0A239FJZ6"/>
<evidence type="ECO:0000313" key="1">
    <source>
        <dbReference type="EMBL" id="SNS57270.1"/>
    </source>
</evidence>
<organism evidence="1 2">
    <name type="scientific">Pontibacter ummariensis</name>
    <dbReference type="NCBI Taxonomy" id="1610492"/>
    <lineage>
        <taxon>Bacteria</taxon>
        <taxon>Pseudomonadati</taxon>
        <taxon>Bacteroidota</taxon>
        <taxon>Cytophagia</taxon>
        <taxon>Cytophagales</taxon>
        <taxon>Hymenobacteraceae</taxon>
        <taxon>Pontibacter</taxon>
    </lineage>
</organism>